<dbReference type="PATRIC" id="fig|571915.4.peg.2541"/>
<accession>A0A0G3H1T3</accession>
<dbReference type="Pfam" id="PF04851">
    <property type="entry name" value="ResIII"/>
    <property type="match status" value="1"/>
</dbReference>
<keyword evidence="4" id="KW-1185">Reference proteome</keyword>
<evidence type="ECO:0000313" key="4">
    <source>
        <dbReference type="Proteomes" id="UP000035199"/>
    </source>
</evidence>
<dbReference type="EC" id="3.1.21.5" evidence="3"/>
<keyword evidence="3" id="KW-0378">Hydrolase</keyword>
<keyword evidence="3" id="KW-0540">Nuclease</keyword>
<reference evidence="4" key="2">
    <citation type="submission" date="2015-05" db="EMBL/GenBank/DDBJ databases">
        <title>Complete genome sequence of Corynebacterium mustelae DSM 45274, isolated from various tissues of a male ferret with lethal sepsis.</title>
        <authorList>
            <person name="Ruckert C."/>
            <person name="Albersmeier A."/>
            <person name="Winkler A."/>
            <person name="Tauch A."/>
        </authorList>
    </citation>
    <scope>NUCLEOTIDE SEQUENCE [LARGE SCALE GENOMIC DNA]</scope>
    <source>
        <strain evidence="4">DSM 45274</strain>
    </source>
</reference>
<dbReference type="InterPro" id="IPR006935">
    <property type="entry name" value="Helicase/UvrB_N"/>
</dbReference>
<dbReference type="EMBL" id="CP011542">
    <property type="protein sequence ID" value="AKK06690.1"/>
    <property type="molecule type" value="Genomic_DNA"/>
</dbReference>
<feature type="domain" description="Helicase/UvrB N-terminal" evidence="1">
    <location>
        <begin position="99"/>
        <end position="232"/>
    </location>
</feature>
<keyword evidence="3" id="KW-0255">Endonuclease</keyword>
<organism evidence="3 4">
    <name type="scientific">Corynebacterium mustelae</name>
    <dbReference type="NCBI Taxonomy" id="571915"/>
    <lineage>
        <taxon>Bacteria</taxon>
        <taxon>Bacillati</taxon>
        <taxon>Actinomycetota</taxon>
        <taxon>Actinomycetes</taxon>
        <taxon>Mycobacteriales</taxon>
        <taxon>Corynebacteriaceae</taxon>
        <taxon>Corynebacterium</taxon>
    </lineage>
</organism>
<reference evidence="3 4" key="1">
    <citation type="journal article" date="2015" name="Genome Announc.">
        <title>Complete Genome Sequence of the Type Strain Corynebacterium mustelae DSM 45274, Isolated from Various Tissues of a Male Ferret with Lethal Sepsis.</title>
        <authorList>
            <person name="Ruckert C."/>
            <person name="Eimer J."/>
            <person name="Winkler A."/>
            <person name="Tauch A."/>
        </authorList>
    </citation>
    <scope>NUCLEOTIDE SEQUENCE [LARGE SCALE GENOMIC DNA]</scope>
    <source>
        <strain evidence="3 4">DSM 45274</strain>
    </source>
</reference>
<dbReference type="Proteomes" id="UP000035199">
    <property type="component" value="Chromosome"/>
</dbReference>
<dbReference type="Pfam" id="PF19778">
    <property type="entry name" value="RE_endonuc"/>
    <property type="match status" value="1"/>
</dbReference>
<dbReference type="KEGG" id="cmv:CMUST_11895"/>
<dbReference type="GO" id="GO:0015668">
    <property type="term" value="F:type III site-specific deoxyribonuclease activity"/>
    <property type="evidence" value="ECO:0007669"/>
    <property type="project" value="UniProtKB-EC"/>
</dbReference>
<dbReference type="GO" id="GO:0005524">
    <property type="term" value="F:ATP binding"/>
    <property type="evidence" value="ECO:0007669"/>
    <property type="project" value="InterPro"/>
</dbReference>
<dbReference type="AlphaFoldDB" id="A0A0G3H1T3"/>
<evidence type="ECO:0000259" key="1">
    <source>
        <dbReference type="Pfam" id="PF04851"/>
    </source>
</evidence>
<dbReference type="STRING" id="571915.CMUST_11895"/>
<sequence length="974" mass="111557">MKFKFESNQQYQVDAINSIIDLFEGQPKIDGNFVDLITHRAGMVMPEDQIALDIQQEIGAVGNNLVLSEGMILENLKRVQERNGLPISNQLIDGLQFDVEMETGTGKTYVYLRTIFELAQKYNFTKFVILVPSVAIREGVNTSIELMRSHFAQLYPSLNFDHFVYSGSNPEEVHSFATATSIQIMVVTIDSIKGDTNHRVFHQQRDKLNGLKPVDFLQAVHPIVIMDEPQNMESVLSKTSIGDLEPTAILRYSATHRKKRNLVYQLDPVAAHELNLVKQIAVSEAVQVGADAAPYIKLIEVKGNPFKAKLELAIRNAKGELTRKQLWVKPDQELARLTGNDAYTDWRITEISIEPENIELNHFGRLAVGEQTGGNQDGIYKEMIRETIREHFRKDLLLRSKGIKVLSLFFVDKVANFLGNGVSNDTADGKFAQWFDEIFKEERDKLGQQLRELFPDSPQEYRRSYFSQIKKGVFNDTTGKSKADHDSYELIMKDKARLLSEDEPVRFIFSHSALREGWDNPNVFQICALREMGQETERRQTIGRGLRLPVDSSGARVIDRSVAQLTVIADESYQSFAKFLQKEYEKAGVKIGVVRREEFAKIPVPDTENEVIGYVESELVWEELRRKGFIDKDGHLTDLFTPDKTGFTLDLPSELSWLEPFVIQKIKDLNIERFVKRTEKRKTRKLNKRIYNSELFEEFWNSISRKTTYSVRVDRDELIKNAIANIEEREDIKPLRIRVTKAKLELTRGGAKGVAVSERETGLQGSYDLPDIIGELQEATSLTRKTIIDILIGSGKLGQFLANPNDFIKMVKDCITQALAEIVIDGVQYEQLENGSVYALRELMRDGEEEKQFFIDAMYKVKNQEKTDFDYVVYDSDTERQFAELLDNREDIKLFMKLPPKFKIDTPVGAYNPDWAILKHENGQDRIYMIRETKSTADPNSLRPAERAKIKAARRHFDAIGIQYAKSTPEDWNL</sequence>
<dbReference type="SUPFAM" id="SSF52540">
    <property type="entry name" value="P-loop containing nucleoside triphosphate hydrolases"/>
    <property type="match status" value="2"/>
</dbReference>
<proteinExistence type="predicted"/>
<dbReference type="OrthoDB" id="9776021at2"/>
<dbReference type="InterPro" id="IPR027417">
    <property type="entry name" value="P-loop_NTPase"/>
</dbReference>
<gene>
    <name evidence="3" type="primary">res</name>
    <name evidence="3" type="ORF">CMUST_11895</name>
</gene>
<dbReference type="REBASE" id="113848">
    <property type="entry name" value="Cmu45274ORF11900P"/>
</dbReference>
<dbReference type="InterPro" id="IPR045572">
    <property type="entry name" value="RE_endonuc_C"/>
</dbReference>
<dbReference type="GO" id="GO:0003677">
    <property type="term" value="F:DNA binding"/>
    <property type="evidence" value="ECO:0007669"/>
    <property type="project" value="InterPro"/>
</dbReference>
<protein>
    <submittedName>
        <fullName evidence="3">Restriction endonuclease</fullName>
        <ecNumber evidence="3">3.1.21.5</ecNumber>
    </submittedName>
</protein>
<evidence type="ECO:0000259" key="2">
    <source>
        <dbReference type="Pfam" id="PF19778"/>
    </source>
</evidence>
<dbReference type="Gene3D" id="3.40.50.300">
    <property type="entry name" value="P-loop containing nucleotide triphosphate hydrolases"/>
    <property type="match status" value="2"/>
</dbReference>
<name>A0A0G3H1T3_9CORY</name>
<evidence type="ECO:0000313" key="3">
    <source>
        <dbReference type="EMBL" id="AKK06690.1"/>
    </source>
</evidence>
<feature type="domain" description="Type III restriction enzyme C-terminal endonuclease" evidence="2">
    <location>
        <begin position="866"/>
        <end position="967"/>
    </location>
</feature>
<dbReference type="RefSeq" id="WP_047262669.1">
    <property type="nucleotide sequence ID" value="NZ_CP011542.1"/>
</dbReference>